<dbReference type="AlphaFoldDB" id="A0A7S0KHB6"/>
<reference evidence="1" key="1">
    <citation type="submission" date="2021-01" db="EMBL/GenBank/DDBJ databases">
        <authorList>
            <person name="Corre E."/>
            <person name="Pelletier E."/>
            <person name="Niang G."/>
            <person name="Scheremetjew M."/>
            <person name="Finn R."/>
            <person name="Kale V."/>
            <person name="Holt S."/>
            <person name="Cochrane G."/>
            <person name="Meng A."/>
            <person name="Brown T."/>
            <person name="Cohen L."/>
        </authorList>
    </citation>
    <scope>NUCLEOTIDE SEQUENCE</scope>
    <source>
        <strain evidence="1">Clade-D-RCC2572</strain>
    </source>
</reference>
<accession>A0A7S0KHB6</accession>
<sequence length="1046" mass="111047">MTPDPWNEDIEHAVTGTKDYQAKYNSFISKKNMRQVLYLTNSCVGSCESGQNGISCQQKYSNLLTCTNPDSTTAACDSTGIHEMLHAIGLKYHAGGYKCTQSDYDDASITWRTCPFEDYGGVFDVLGSSSDSYGKKMGQGVQSYSRWDMHWLSNTNVKVITKTNGQVTDVAPDVSKTCILSPLDVDSTDSSTTRACVIQFSDTTMSSLGTIWLESRRGNKFDDLIVNGEHGRFNSLGVLGFHEGRKLIDFYPYDSSGGTEAGEKYNDWEQTALRSTENGGVWEDPVSGLKLTVNPYDGDTDTINVTVTFTQPAACVKRGAAAYPSQFNGYQMDVAYVDDDELEKYHPKNHLDLDGWPYAAYYSATSTQAISASFYNQYIPYAPNGAQKEAGVQESCYKLAITYKMSVQNLDYGVCAQSRLTVRALNLPAGWRVDAGACTNIIGAQGIIDDICFTVAVPRDTPDGAYEIRIQAAQINDSDKAVMTASETVPLLVCVGGFNYPYQSWDDTTSAGKWTCDYGAKGSKTRATIALGNIQNRAANTYEPSSTYYPTSNVAAAKSNREQFFLRNPEVTNDGADRLQDMSSLYSADEDDDRCYAVEATRYCGEDEFVWAQFWCAACPSGSTRPAGDDSWLVDGETSCTCPHGSTWTLGRCLCTTGEYYDSSDSCGGCERDEYPDADGNCVTISCESGKYLSTDSYACENCATGYDTCTSASEGSTCSANYHVSDGACVACGANSQNDAGDDIDDGNSKCDCDEEYSLVDGVCTKQVSIDVKIDFAGITGAIDTTLEQKLIDSLTSGIEGSDGFDATASEVAITYKISAKQTFAAAVDENAFKTAAASSLSVSASDIINFSQTAARRRLLSNVVTYDVSTTNRATANSVNTAAAAAITIGGATGTPATPTTTLAFAVTYTVPSSAVSTVQSTVMSSSFTTSVNTAATTAGVSGVTVSVPPCTGIVAPTNGALGTCTTQLSNGESCVPVCNGDYELQGVPTMCVSGVLSAATCQAPSSSGGGGTPSPFDFGLSPANTIRFGVSSALIAAFTLVAA</sequence>
<dbReference type="EMBL" id="HBEW01003283">
    <property type="protein sequence ID" value="CAD8580250.1"/>
    <property type="molecule type" value="Transcribed_RNA"/>
</dbReference>
<gene>
    <name evidence="1" type="ORF">OMED0929_LOCUS2701</name>
</gene>
<evidence type="ECO:0000313" key="1">
    <source>
        <dbReference type="EMBL" id="CAD8580250.1"/>
    </source>
</evidence>
<dbReference type="SUPFAM" id="SSF57184">
    <property type="entry name" value="Growth factor receptor domain"/>
    <property type="match status" value="1"/>
</dbReference>
<name>A0A7S0KHB6_9CHLO</name>
<protein>
    <submittedName>
        <fullName evidence="1">Uncharacterized protein</fullName>
    </submittedName>
</protein>
<dbReference type="InterPro" id="IPR009030">
    <property type="entry name" value="Growth_fac_rcpt_cys_sf"/>
</dbReference>
<organism evidence="1">
    <name type="scientific">Ostreococcus mediterraneus</name>
    <dbReference type="NCBI Taxonomy" id="1486918"/>
    <lineage>
        <taxon>Eukaryota</taxon>
        <taxon>Viridiplantae</taxon>
        <taxon>Chlorophyta</taxon>
        <taxon>Mamiellophyceae</taxon>
        <taxon>Mamiellales</taxon>
        <taxon>Bathycoccaceae</taxon>
        <taxon>Ostreococcus</taxon>
    </lineage>
</organism>
<proteinExistence type="predicted"/>